<dbReference type="Proteomes" id="UP000494135">
    <property type="component" value="Unassembled WGS sequence"/>
</dbReference>
<accession>A0A6J5DFX5</accession>
<organism evidence="1 2">
    <name type="scientific">Burkholderia puraquae</name>
    <dbReference type="NCBI Taxonomy" id="1904757"/>
    <lineage>
        <taxon>Bacteria</taxon>
        <taxon>Pseudomonadati</taxon>
        <taxon>Pseudomonadota</taxon>
        <taxon>Betaproteobacteria</taxon>
        <taxon>Burkholderiales</taxon>
        <taxon>Burkholderiaceae</taxon>
        <taxon>Burkholderia</taxon>
        <taxon>Burkholderia cepacia complex</taxon>
    </lineage>
</organism>
<protein>
    <submittedName>
        <fullName evidence="1">Uncharacterized protein</fullName>
    </submittedName>
</protein>
<evidence type="ECO:0000313" key="2">
    <source>
        <dbReference type="Proteomes" id="UP000494135"/>
    </source>
</evidence>
<gene>
    <name evidence="1" type="ORF">LMG29660_02017</name>
</gene>
<dbReference type="AlphaFoldDB" id="A0A6J5DFX5"/>
<name>A0A6J5DFX5_9BURK</name>
<dbReference type="EMBL" id="CADIKG010000003">
    <property type="protein sequence ID" value="CAB3753160.1"/>
    <property type="molecule type" value="Genomic_DNA"/>
</dbReference>
<reference evidence="1 2" key="1">
    <citation type="submission" date="2020-04" db="EMBL/GenBank/DDBJ databases">
        <authorList>
            <person name="De Canck E."/>
        </authorList>
    </citation>
    <scope>NUCLEOTIDE SEQUENCE [LARGE SCALE GENOMIC DNA]</scope>
    <source>
        <strain evidence="1 2">LMG 29660</strain>
    </source>
</reference>
<evidence type="ECO:0000313" key="1">
    <source>
        <dbReference type="EMBL" id="CAB3753160.1"/>
    </source>
</evidence>
<sequence>MRPSRPTDPAARFARHRAAFARAPAPPRALRLPRAGRLCALPRPA</sequence>
<proteinExistence type="predicted"/>